<evidence type="ECO:0000313" key="1">
    <source>
        <dbReference type="EMBL" id="OAQ36776.1"/>
    </source>
</evidence>
<evidence type="ECO:0000313" key="2">
    <source>
        <dbReference type="Proteomes" id="UP000078512"/>
    </source>
</evidence>
<gene>
    <name evidence="1" type="ORF">K457DRAFT_12430</name>
</gene>
<sequence length="199" mass="21590">MVLAGMFIGFDCQPVHVLPFLSHLTVLLMETVLDFQMRLKTAFRACPFLQEVVLRRKSSYGNPDPFLESGDDGDPEAWSGAAAVGGFAARSIAGDIQLGITPATVATSTLLLLPMLKNLHLSVETKSGGHEPTTAIQTLSRPLVHVLDRRLWALELVLEDLAANNSRAFTVERDANKDNAYDCAGISDATSTAPIVYYE</sequence>
<organism evidence="1 2">
    <name type="scientific">Linnemannia elongata AG-77</name>
    <dbReference type="NCBI Taxonomy" id="1314771"/>
    <lineage>
        <taxon>Eukaryota</taxon>
        <taxon>Fungi</taxon>
        <taxon>Fungi incertae sedis</taxon>
        <taxon>Mucoromycota</taxon>
        <taxon>Mortierellomycotina</taxon>
        <taxon>Mortierellomycetes</taxon>
        <taxon>Mortierellales</taxon>
        <taxon>Mortierellaceae</taxon>
        <taxon>Linnemannia</taxon>
    </lineage>
</organism>
<dbReference type="EMBL" id="KV442011">
    <property type="protein sequence ID" value="OAQ36776.1"/>
    <property type="molecule type" value="Genomic_DNA"/>
</dbReference>
<name>A0A197KJM8_9FUNG</name>
<keyword evidence="2" id="KW-1185">Reference proteome</keyword>
<accession>A0A197KJM8</accession>
<proteinExistence type="predicted"/>
<dbReference type="OrthoDB" id="2447374at2759"/>
<dbReference type="AlphaFoldDB" id="A0A197KJM8"/>
<protein>
    <submittedName>
        <fullName evidence="1">Uncharacterized protein</fullName>
    </submittedName>
</protein>
<reference evidence="1 2" key="1">
    <citation type="submission" date="2016-05" db="EMBL/GenBank/DDBJ databases">
        <title>Genome sequencing reveals origins of a unique bacterial endosymbiosis in the earliest lineages of terrestrial Fungi.</title>
        <authorList>
            <consortium name="DOE Joint Genome Institute"/>
            <person name="Uehling J."/>
            <person name="Gryganskyi A."/>
            <person name="Hameed K."/>
            <person name="Tschaplinski T."/>
            <person name="Misztal P."/>
            <person name="Wu S."/>
            <person name="Desiro A."/>
            <person name="Vande Pol N."/>
            <person name="Du Z.-Y."/>
            <person name="Zienkiewicz A."/>
            <person name="Zienkiewicz K."/>
            <person name="Morin E."/>
            <person name="Tisserant E."/>
            <person name="Splivallo R."/>
            <person name="Hainaut M."/>
            <person name="Henrissat B."/>
            <person name="Ohm R."/>
            <person name="Kuo A."/>
            <person name="Yan J."/>
            <person name="Lipzen A."/>
            <person name="Nolan M."/>
            <person name="Labutti K."/>
            <person name="Barry K."/>
            <person name="Goldstein A."/>
            <person name="Labbe J."/>
            <person name="Schadt C."/>
            <person name="Tuskan G."/>
            <person name="Grigoriev I."/>
            <person name="Martin F."/>
            <person name="Vilgalys R."/>
            <person name="Bonito G."/>
        </authorList>
    </citation>
    <scope>NUCLEOTIDE SEQUENCE [LARGE SCALE GENOMIC DNA]</scope>
    <source>
        <strain evidence="1 2">AG-77</strain>
    </source>
</reference>
<dbReference type="Proteomes" id="UP000078512">
    <property type="component" value="Unassembled WGS sequence"/>
</dbReference>